<dbReference type="OrthoDB" id="3825at2"/>
<dbReference type="AlphaFoldDB" id="A0A1B2I166"/>
<evidence type="ECO:0000313" key="3">
    <source>
        <dbReference type="Proteomes" id="UP000093044"/>
    </source>
</evidence>
<sequence length="323" mass="35357">MRIKYKALSAALLLLGFTALPAFSAETPKVIEVAKSPLHKNYFEIPVAVVPRAGYNFKKTESGAADNAKKVSLDAVLLHMPYTRLLEEIANDCLKKENMEVKSRSSFIWNGSAAELLKIFQPSGKTVIGKWVLIVDRGADTCWMISGAYSAKDAAAAQAVLDTLKSAWWPSDDTAQQAVSGTLLANVKTEETPFRIAGFRQDSLIYTKDGRIPTQDPDQALYVISHVSGAYIPSEKRESFAAEHIAEVERGAKLEIISQTQESINGLPAIVTVAYTEGEPQSLIYQAAVFKASRVTMLVGIARRNIPQNLESFHKLTASYSES</sequence>
<dbReference type="Proteomes" id="UP000093044">
    <property type="component" value="Chromosome"/>
</dbReference>
<evidence type="ECO:0008006" key="4">
    <source>
        <dbReference type="Google" id="ProtNLM"/>
    </source>
</evidence>
<accession>A0A1B2I166</accession>
<proteinExistence type="predicted"/>
<protein>
    <recommendedName>
        <fullName evidence="4">DUF1795 domain-containing protein</fullName>
    </recommendedName>
</protein>
<dbReference type="STRING" id="1197717.BED41_00480"/>
<keyword evidence="1" id="KW-0732">Signal</keyword>
<feature type="signal peptide" evidence="1">
    <location>
        <begin position="1"/>
        <end position="24"/>
    </location>
</feature>
<name>A0A1B2I166_9BACT</name>
<dbReference type="GeneID" id="83056325"/>
<dbReference type="KEGG" id="cpor:BED41_00480"/>
<keyword evidence="3" id="KW-1185">Reference proteome</keyword>
<evidence type="ECO:0000256" key="1">
    <source>
        <dbReference type="SAM" id="SignalP"/>
    </source>
</evidence>
<feature type="chain" id="PRO_5008538808" description="DUF1795 domain-containing protein" evidence="1">
    <location>
        <begin position="25"/>
        <end position="323"/>
    </location>
</feature>
<dbReference type="EMBL" id="CP016757">
    <property type="protein sequence ID" value="ANZ43714.1"/>
    <property type="molecule type" value="Genomic_DNA"/>
</dbReference>
<dbReference type="RefSeq" id="WP_066741690.1">
    <property type="nucleotide sequence ID" value="NZ_CP016757.1"/>
</dbReference>
<organism evidence="2 3">
    <name type="scientific">Cloacibacillus porcorum</name>
    <dbReference type="NCBI Taxonomy" id="1197717"/>
    <lineage>
        <taxon>Bacteria</taxon>
        <taxon>Thermotogati</taxon>
        <taxon>Synergistota</taxon>
        <taxon>Synergistia</taxon>
        <taxon>Synergistales</taxon>
        <taxon>Synergistaceae</taxon>
        <taxon>Cloacibacillus</taxon>
    </lineage>
</organism>
<gene>
    <name evidence="2" type="ORF">BED41_00480</name>
</gene>
<reference evidence="2" key="1">
    <citation type="submission" date="2016-08" db="EMBL/GenBank/DDBJ databases">
        <title>Complete genome of Cloacibacillus porcorum.</title>
        <authorList>
            <person name="Looft T."/>
            <person name="Bayles D.O."/>
            <person name="Alt D.P."/>
        </authorList>
    </citation>
    <scope>NUCLEOTIDE SEQUENCE [LARGE SCALE GENOMIC DNA]</scope>
    <source>
        <strain evidence="2">CL-84</strain>
    </source>
</reference>
<evidence type="ECO:0000313" key="2">
    <source>
        <dbReference type="EMBL" id="ANZ43714.1"/>
    </source>
</evidence>